<keyword evidence="2" id="KW-0732">Signal</keyword>
<comment type="caution">
    <text evidence="3">The sequence shown here is derived from an EMBL/GenBank/DDBJ whole genome shotgun (WGS) entry which is preliminary data.</text>
</comment>
<evidence type="ECO:0000256" key="2">
    <source>
        <dbReference type="SAM" id="SignalP"/>
    </source>
</evidence>
<gene>
    <name evidence="3" type="ORF">AXE65_11875</name>
</gene>
<keyword evidence="4" id="KW-1185">Reference proteome</keyword>
<accession>A0A139SW52</accession>
<feature type="site" description="Critical for activity" evidence="1">
    <location>
        <position position="148"/>
    </location>
</feature>
<feature type="chain" id="PRO_5007299499" description="LPS 3-O-deacylase" evidence="2">
    <location>
        <begin position="22"/>
        <end position="169"/>
    </location>
</feature>
<dbReference type="OrthoDB" id="9797122at2"/>
<evidence type="ECO:0008006" key="5">
    <source>
        <dbReference type="Google" id="ProtNLM"/>
    </source>
</evidence>
<evidence type="ECO:0000313" key="4">
    <source>
        <dbReference type="Proteomes" id="UP000072660"/>
    </source>
</evidence>
<protein>
    <recommendedName>
        <fullName evidence="5">LPS 3-O-deacylase</fullName>
    </recommendedName>
</protein>
<dbReference type="InterPro" id="IPR011250">
    <property type="entry name" value="OMP/PagP_B-barrel"/>
</dbReference>
<reference evidence="3 4" key="1">
    <citation type="submission" date="2016-02" db="EMBL/GenBank/DDBJ databases">
        <authorList>
            <person name="Wen L."/>
            <person name="He K."/>
            <person name="Yang H."/>
        </authorList>
    </citation>
    <scope>NUCLEOTIDE SEQUENCE [LARGE SCALE GENOMIC DNA]</scope>
    <source>
        <strain evidence="3 4">CV58</strain>
    </source>
</reference>
<dbReference type="EMBL" id="LSZO01000067">
    <property type="protein sequence ID" value="KXU38827.1"/>
    <property type="molecule type" value="Genomic_DNA"/>
</dbReference>
<dbReference type="AlphaFoldDB" id="A0A139SW52"/>
<sequence length="169" mass="18759">MSSIRLFALFGLFATVFSAFAADVSIAVGRTNKTSNLFRLSSQTDLGFRWLENASGHLGGYWDTTYSYWQGHKSSARHSLSTSPVLVYEFNGERFKPYVEGGIGVALFSATRVEGEQLGTVFQFEDRLGAGVRFAGQEIGVRLWHYSNGGLKSPNDGINAYSLHYRFSF</sequence>
<proteinExistence type="predicted"/>
<dbReference type="Pfam" id="PF09411">
    <property type="entry name" value="PagL"/>
    <property type="match status" value="1"/>
</dbReference>
<name>A0A139SW52_9GAMM</name>
<dbReference type="InterPro" id="IPR018550">
    <property type="entry name" value="Lipid-A_deacylase-rel"/>
</dbReference>
<dbReference type="RefSeq" id="WP_068388352.1">
    <property type="nucleotide sequence ID" value="NZ_LSZO01000067.1"/>
</dbReference>
<organism evidence="3 4">
    <name type="scientific">Ventosimonas gracilis</name>
    <dbReference type="NCBI Taxonomy" id="1680762"/>
    <lineage>
        <taxon>Bacteria</taxon>
        <taxon>Pseudomonadati</taxon>
        <taxon>Pseudomonadota</taxon>
        <taxon>Gammaproteobacteria</taxon>
        <taxon>Pseudomonadales</taxon>
        <taxon>Ventosimonadaceae</taxon>
        <taxon>Ventosimonas</taxon>
    </lineage>
</organism>
<dbReference type="Proteomes" id="UP000072660">
    <property type="component" value="Unassembled WGS sequence"/>
</dbReference>
<feature type="signal peptide" evidence="2">
    <location>
        <begin position="1"/>
        <end position="21"/>
    </location>
</feature>
<dbReference type="Gene3D" id="2.40.160.20">
    <property type="match status" value="1"/>
</dbReference>
<evidence type="ECO:0000256" key="1">
    <source>
        <dbReference type="PIRSR" id="PIRSR029681-2"/>
    </source>
</evidence>
<evidence type="ECO:0000313" key="3">
    <source>
        <dbReference type="EMBL" id="KXU38827.1"/>
    </source>
</evidence>
<dbReference type="PIRSF" id="PIRSF029681">
    <property type="entry name" value="PagL"/>
    <property type="match status" value="1"/>
</dbReference>
<dbReference type="SUPFAM" id="SSF56925">
    <property type="entry name" value="OMPA-like"/>
    <property type="match status" value="1"/>
</dbReference>